<comment type="caution">
    <text evidence="1">The sequence shown here is derived from an EMBL/GenBank/DDBJ whole genome shotgun (WGS) entry which is preliminary data.</text>
</comment>
<reference evidence="1 2" key="1">
    <citation type="journal article" date="2014" name="Agronomy (Basel)">
        <title>A Draft Genome Sequence for Ensete ventricosum, the Drought-Tolerant Tree Against Hunger.</title>
        <authorList>
            <person name="Harrison J."/>
            <person name="Moore K.A."/>
            <person name="Paszkiewicz K."/>
            <person name="Jones T."/>
            <person name="Grant M."/>
            <person name="Ambacheew D."/>
            <person name="Muzemil S."/>
            <person name="Studholme D.J."/>
        </authorList>
    </citation>
    <scope>NUCLEOTIDE SEQUENCE [LARGE SCALE GENOMIC DNA]</scope>
</reference>
<dbReference type="AlphaFoldDB" id="A0A426X7J8"/>
<dbReference type="Proteomes" id="UP000287651">
    <property type="component" value="Unassembled WGS sequence"/>
</dbReference>
<proteinExistence type="predicted"/>
<evidence type="ECO:0000313" key="1">
    <source>
        <dbReference type="EMBL" id="RRT35453.1"/>
    </source>
</evidence>
<dbReference type="EMBL" id="AMZH03025032">
    <property type="protein sequence ID" value="RRT35453.1"/>
    <property type="molecule type" value="Genomic_DNA"/>
</dbReference>
<accession>A0A426X7J8</accession>
<feature type="non-terminal residue" evidence="1">
    <location>
        <position position="1"/>
    </location>
</feature>
<organism evidence="1 2">
    <name type="scientific">Ensete ventricosum</name>
    <name type="common">Abyssinian banana</name>
    <name type="synonym">Musa ensete</name>
    <dbReference type="NCBI Taxonomy" id="4639"/>
    <lineage>
        <taxon>Eukaryota</taxon>
        <taxon>Viridiplantae</taxon>
        <taxon>Streptophyta</taxon>
        <taxon>Embryophyta</taxon>
        <taxon>Tracheophyta</taxon>
        <taxon>Spermatophyta</taxon>
        <taxon>Magnoliopsida</taxon>
        <taxon>Liliopsida</taxon>
        <taxon>Zingiberales</taxon>
        <taxon>Musaceae</taxon>
        <taxon>Ensete</taxon>
    </lineage>
</organism>
<name>A0A426X7J8_ENSVE</name>
<gene>
    <name evidence="1" type="ORF">B296_00028420</name>
</gene>
<evidence type="ECO:0000313" key="2">
    <source>
        <dbReference type="Proteomes" id="UP000287651"/>
    </source>
</evidence>
<sequence length="107" mass="12601">CKRFTYCNGTQSSAFTFSLCFFCFSDKLYKEIRDMNYEVVVQVAQFRSAPKGNFNPTRLCRSKIYSEIFLQRHVNLAHHLQSFTCKPSFHARLDIEQTILELQNFEA</sequence>
<protein>
    <submittedName>
        <fullName evidence="1">Uncharacterized protein</fullName>
    </submittedName>
</protein>